<dbReference type="NCBIfam" id="NF045808">
    <property type="entry name" value="PT-DNA_restrict"/>
    <property type="match status" value="1"/>
</dbReference>
<dbReference type="EMBL" id="FMSV02000086">
    <property type="protein sequence ID" value="SEH04718.1"/>
    <property type="molecule type" value="Genomic_DNA"/>
</dbReference>
<dbReference type="InterPro" id="IPR003615">
    <property type="entry name" value="HNH_nuc"/>
</dbReference>
<dbReference type="AlphaFoldDB" id="A0A1H6F3H2"/>
<organism evidence="3 4">
    <name type="scientific">Candidatus Venteria ishoeyi</name>
    <dbReference type="NCBI Taxonomy" id="1899563"/>
    <lineage>
        <taxon>Bacteria</taxon>
        <taxon>Pseudomonadati</taxon>
        <taxon>Pseudomonadota</taxon>
        <taxon>Gammaproteobacteria</taxon>
        <taxon>Thiotrichales</taxon>
        <taxon>Thiotrichaceae</taxon>
        <taxon>Venteria</taxon>
    </lineage>
</organism>
<feature type="domain" description="ScoMcrA-like DNA sulfur-binding" evidence="2">
    <location>
        <begin position="8"/>
        <end position="155"/>
    </location>
</feature>
<reference evidence="3 4" key="1">
    <citation type="submission" date="2016-10" db="EMBL/GenBank/DDBJ databases">
        <authorList>
            <person name="de Groot N.N."/>
        </authorList>
    </citation>
    <scope>NUCLEOTIDE SEQUENCE [LARGE SCALE GENOMIC DNA]</scope>
    <source>
        <strain evidence="3">MBHS1</strain>
    </source>
</reference>
<dbReference type="InterPro" id="IPR011396">
    <property type="entry name" value="PT_DNA_restrict"/>
</dbReference>
<dbReference type="Proteomes" id="UP000236724">
    <property type="component" value="Unassembled WGS sequence"/>
</dbReference>
<gene>
    <name evidence="3" type="ORF">MBHS_00567</name>
</gene>
<evidence type="ECO:0000259" key="1">
    <source>
        <dbReference type="Pfam" id="PF13391"/>
    </source>
</evidence>
<evidence type="ECO:0000313" key="4">
    <source>
        <dbReference type="Proteomes" id="UP000236724"/>
    </source>
</evidence>
<dbReference type="Pfam" id="PF26340">
    <property type="entry name" value="DNA-SBD_ScoMcrA"/>
    <property type="match status" value="1"/>
</dbReference>
<dbReference type="InterPro" id="IPR058813">
    <property type="entry name" value="DNA-SBD_ScoMcrA"/>
</dbReference>
<dbReference type="RefSeq" id="WP_103918756.1">
    <property type="nucleotide sequence ID" value="NZ_FMSV02000086.1"/>
</dbReference>
<dbReference type="Pfam" id="PF13391">
    <property type="entry name" value="HNH_2"/>
    <property type="match status" value="1"/>
</dbReference>
<dbReference type="OrthoDB" id="529575at2"/>
<sequence>MNKIEIKKLFSNITVWKRKDHRAPHKPLLILYVLSDCIQNGNRFYPYEEIDKKVGELLLDFAPARKVQKPEEPFWRLIKDGIWELENFESVRVSSAGSPRKGDLKKYHTQGRLKDDICQFLKSDHELLLEIVNDLLINNFPESIHEDILQAIGLDINSDKKRQRDPKFRDKILRAYEYKCAVCGFDVRVGHMPVALEAAHIKWHQASGPDTEKNGLALCSLHHKLFDRGAFTLSEDLKICVSDRANGSTGFNEWLLNFHGKQLNSPQNPLYQPNEDYITWHVREVFQGKTRYFET</sequence>
<dbReference type="CDD" id="cd00085">
    <property type="entry name" value="HNHc"/>
    <property type="match status" value="1"/>
</dbReference>
<protein>
    <submittedName>
        <fullName evidence="3">Uncharacterized protein</fullName>
    </submittedName>
</protein>
<keyword evidence="4" id="KW-1185">Reference proteome</keyword>
<proteinExistence type="predicted"/>
<evidence type="ECO:0000259" key="2">
    <source>
        <dbReference type="Pfam" id="PF26340"/>
    </source>
</evidence>
<accession>A0A1H6F3H2</accession>
<dbReference type="Gene3D" id="1.10.30.50">
    <property type="match status" value="1"/>
</dbReference>
<dbReference type="PIRSF" id="PIRSF030850">
    <property type="entry name" value="UCP030850"/>
    <property type="match status" value="1"/>
</dbReference>
<name>A0A1H6F3H2_9GAMM</name>
<feature type="domain" description="HNH nuclease" evidence="1">
    <location>
        <begin position="180"/>
        <end position="233"/>
    </location>
</feature>
<evidence type="ECO:0000313" key="3">
    <source>
        <dbReference type="EMBL" id="SEH04718.1"/>
    </source>
</evidence>